<dbReference type="FunFam" id="2.30.30.140:FF:000018">
    <property type="entry name" value="Serine/threonine-protein kinase 31"/>
    <property type="match status" value="1"/>
</dbReference>
<dbReference type="CDD" id="cd00590">
    <property type="entry name" value="RRM_SF"/>
    <property type="match status" value="1"/>
</dbReference>
<proteinExistence type="predicted"/>
<dbReference type="PANTHER" id="PTHR22948">
    <property type="entry name" value="TUDOR DOMAIN CONTAINING PROTEIN"/>
    <property type="match status" value="1"/>
</dbReference>
<feature type="compositionally biased region" description="Acidic residues" evidence="3">
    <location>
        <begin position="1290"/>
        <end position="1301"/>
    </location>
</feature>
<protein>
    <submittedName>
        <fullName evidence="7">STK31</fullName>
        <ecNumber evidence="7">2.7.11.1</ecNumber>
    </submittedName>
</protein>
<dbReference type="SUPFAM" id="SSF54928">
    <property type="entry name" value="RNA-binding domain, RBD"/>
    <property type="match status" value="1"/>
</dbReference>
<organism evidence="7 8">
    <name type="scientific">Mytilus edulis</name>
    <name type="common">Blue mussel</name>
    <dbReference type="NCBI Taxonomy" id="6550"/>
    <lineage>
        <taxon>Eukaryota</taxon>
        <taxon>Metazoa</taxon>
        <taxon>Spiralia</taxon>
        <taxon>Lophotrochozoa</taxon>
        <taxon>Mollusca</taxon>
        <taxon>Bivalvia</taxon>
        <taxon>Autobranchia</taxon>
        <taxon>Pteriomorphia</taxon>
        <taxon>Mytilida</taxon>
        <taxon>Mytiloidea</taxon>
        <taxon>Mytilidae</taxon>
        <taxon>Mytilinae</taxon>
        <taxon>Mytilus</taxon>
    </lineage>
</organism>
<sequence length="1301" mass="145745">MALSSLTTTWVKMANKIITYDVWIGNLPLSADEKNVGKVFSRFGETASMFIRISKTGDYKYGFVKYFSEGDADKAVSEIDGKEVDGKTISVKRDFKQVGKESDEKEKPRNKRNIQKPMKKPDLDKLQNLLNYLSEGSPSSQVSQAVPDLVQSMPPTQSRKERENVLITHCESPITVWIQTVTDENTQKLMDLCEQLSALCPAAAKLSGPVVQGKIYATLFSEDGQWYRCQIRQSLGSDTIKVQYIDYGNTEEVKADHLVEIPPSLASVKPLATKLILHNCYAHDLSDQNGINYLKNVTENIMLEAVKTVPLKDNTGHYGILYGSGVCLNDQVKEHGFAYTRPAMNATKSDDNAAPGMLPVNRVTASPLMQNPMGEQIIGSGGGYADSGGGGYGDVAANPAFGFRPNDLGNGFRPNDVGNAFRPNDGGNAFRPNDAGKLQPSRNFQRLETGSPDPNAEIEKLRQELAKKNMQLQQVLMQNSKIEASKDTTKVLQAQMTKKQRELDKTKAELLKKTLILEQVQTSKLELEQVTTMCEQVRHLRCQFPTGQRSILEEAISVVLSDERIDQTVTTLQPLVSTITRYNLIQKEISSCTDKVEVENLISTRNNARQEYYDKADACIQQLKSLPLDERSQALQEVENLLRQNYGPFLAFNVHNNLTLEELVPGYNDWKVKREAECRNIRSLTSSFENTVEQNILNLSKMMNLDSKGGSLTMPWDEMLNRYAQLLQQEILCTDLEQTGDASLIAAVIKAIVKELSNEMKNIKHFKKLIGEFTGYKEGIEPWLTVNPNTEELNQIKKTIRGLKSKLRHKDADRQDLEEARDSGEEELTEVKSEIQSLKSDLHKALLNQEKFLLDLAKATTNHFPELISQFEDLGIKSLLVYDGLVTAGRELEYYTLSTTWKEGMYSSQFTGNPVYLQEYMVGDADHLDKELFIKNVSRYKEVTCNCPQLPQVQSIFFVKNERLAYVQVEHQEVMCLQEIVKAQLDIQLRQKIIENLGKSIQCLHEGHIIHGEINPSNIGYTAEGDIVLLCPDFSKSLEDRLKKAFLAENGLCFRCPEVACGRSAGTKSTDMYCLGLVILWLYFPSISIPFKADGYPRLNDLQMDPQISSLLYNLLCNPDSRYRANQMLDCEYIKAKMAIPASNKSDTSTDETFSTTTSVCSVIENFNVNALPPCEDVQPNQETFSEETFPPAHATVTMSSVPVGEDSFPEVSQFNPNEFDSNQNNSADDGIFVNNAQMLANCISQLPPLSEMPRLPESDTDLTESYQTPEGLVEEAEEKTGGNISPIPDEVDELDNSETC</sequence>
<name>A0A8S3QPQ5_MYTED</name>
<feature type="domain" description="RRM" evidence="5">
    <location>
        <begin position="20"/>
        <end position="96"/>
    </location>
</feature>
<feature type="region of interest" description="Disordered" evidence="3">
    <location>
        <begin position="1250"/>
        <end position="1301"/>
    </location>
</feature>
<feature type="compositionally biased region" description="Basic residues" evidence="3">
    <location>
        <begin position="108"/>
        <end position="118"/>
    </location>
</feature>
<dbReference type="PANTHER" id="PTHR22948:SF73">
    <property type="entry name" value="SERINE_THREONINE-PROTEIN KINASE 31"/>
    <property type="match status" value="1"/>
</dbReference>
<dbReference type="Gene3D" id="3.30.70.330">
    <property type="match status" value="1"/>
</dbReference>
<dbReference type="InterPro" id="IPR012677">
    <property type="entry name" value="Nucleotide-bd_a/b_plait_sf"/>
</dbReference>
<dbReference type="InterPro" id="IPR002999">
    <property type="entry name" value="Tudor"/>
</dbReference>
<dbReference type="PROSITE" id="PS50304">
    <property type="entry name" value="TUDOR"/>
    <property type="match status" value="1"/>
</dbReference>
<dbReference type="SMART" id="SM00220">
    <property type="entry name" value="S_TKc"/>
    <property type="match status" value="1"/>
</dbReference>
<feature type="coiled-coil region" evidence="2">
    <location>
        <begin position="800"/>
        <end position="848"/>
    </location>
</feature>
<dbReference type="SMART" id="SM00333">
    <property type="entry name" value="TUDOR"/>
    <property type="match status" value="1"/>
</dbReference>
<feature type="domain" description="Protein kinase" evidence="4">
    <location>
        <begin position="895"/>
        <end position="1134"/>
    </location>
</feature>
<accession>A0A8S3QPQ5</accession>
<dbReference type="SUPFAM" id="SSF56112">
    <property type="entry name" value="Protein kinase-like (PK-like)"/>
    <property type="match status" value="1"/>
</dbReference>
<evidence type="ECO:0000256" key="1">
    <source>
        <dbReference type="PROSITE-ProRule" id="PRU00176"/>
    </source>
</evidence>
<dbReference type="InterPro" id="IPR000504">
    <property type="entry name" value="RRM_dom"/>
</dbReference>
<evidence type="ECO:0000259" key="5">
    <source>
        <dbReference type="PROSITE" id="PS50102"/>
    </source>
</evidence>
<dbReference type="Pfam" id="PF00567">
    <property type="entry name" value="TUDOR"/>
    <property type="match status" value="1"/>
</dbReference>
<dbReference type="InterPro" id="IPR011009">
    <property type="entry name" value="Kinase-like_dom_sf"/>
</dbReference>
<dbReference type="Gene3D" id="1.10.510.10">
    <property type="entry name" value="Transferase(Phosphotransferase) domain 1"/>
    <property type="match status" value="1"/>
</dbReference>
<dbReference type="Gene3D" id="2.30.30.140">
    <property type="match status" value="1"/>
</dbReference>
<dbReference type="InterPro" id="IPR050621">
    <property type="entry name" value="Tudor_domain_containing"/>
</dbReference>
<dbReference type="GO" id="GO:0003723">
    <property type="term" value="F:RNA binding"/>
    <property type="evidence" value="ECO:0007669"/>
    <property type="project" value="UniProtKB-UniRule"/>
</dbReference>
<dbReference type="PROSITE" id="PS50011">
    <property type="entry name" value="PROTEIN_KINASE_DOM"/>
    <property type="match status" value="1"/>
</dbReference>
<gene>
    <name evidence="7" type="ORF">MEDL_12345</name>
</gene>
<dbReference type="Proteomes" id="UP000683360">
    <property type="component" value="Unassembled WGS sequence"/>
</dbReference>
<feature type="region of interest" description="Disordered" evidence="3">
    <location>
        <begin position="96"/>
        <end position="120"/>
    </location>
</feature>
<dbReference type="InterPro" id="IPR035979">
    <property type="entry name" value="RBD_domain_sf"/>
</dbReference>
<evidence type="ECO:0000313" key="7">
    <source>
        <dbReference type="EMBL" id="CAG2197592.1"/>
    </source>
</evidence>
<evidence type="ECO:0000313" key="8">
    <source>
        <dbReference type="Proteomes" id="UP000683360"/>
    </source>
</evidence>
<feature type="coiled-coil region" evidence="2">
    <location>
        <begin position="455"/>
        <end position="509"/>
    </location>
</feature>
<dbReference type="SUPFAM" id="SSF63748">
    <property type="entry name" value="Tudor/PWWP/MBT"/>
    <property type="match status" value="1"/>
</dbReference>
<evidence type="ECO:0000259" key="6">
    <source>
        <dbReference type="PROSITE" id="PS50304"/>
    </source>
</evidence>
<feature type="domain" description="Tudor" evidence="6">
    <location>
        <begin position="209"/>
        <end position="268"/>
    </location>
</feature>
<dbReference type="SMART" id="SM00360">
    <property type="entry name" value="RRM"/>
    <property type="match status" value="1"/>
</dbReference>
<reference evidence="7" key="1">
    <citation type="submission" date="2021-03" db="EMBL/GenBank/DDBJ databases">
        <authorList>
            <person name="Bekaert M."/>
        </authorList>
    </citation>
    <scope>NUCLEOTIDE SEQUENCE</scope>
</reference>
<evidence type="ECO:0000259" key="4">
    <source>
        <dbReference type="PROSITE" id="PS50011"/>
    </source>
</evidence>
<keyword evidence="2" id="KW-0175">Coiled coil</keyword>
<keyword evidence="7" id="KW-0808">Transferase</keyword>
<dbReference type="EC" id="2.7.11.1" evidence="7"/>
<dbReference type="PROSITE" id="PS50102">
    <property type="entry name" value="RRM"/>
    <property type="match status" value="1"/>
</dbReference>
<dbReference type="EMBL" id="CAJPWZ010000650">
    <property type="protein sequence ID" value="CAG2197592.1"/>
    <property type="molecule type" value="Genomic_DNA"/>
</dbReference>
<keyword evidence="8" id="KW-1185">Reference proteome</keyword>
<evidence type="ECO:0000256" key="2">
    <source>
        <dbReference type="SAM" id="Coils"/>
    </source>
</evidence>
<feature type="compositionally biased region" description="Basic and acidic residues" evidence="3">
    <location>
        <begin position="96"/>
        <end position="107"/>
    </location>
</feature>
<keyword evidence="1" id="KW-0694">RNA-binding</keyword>
<comment type="caution">
    <text evidence="7">The sequence shown here is derived from an EMBL/GenBank/DDBJ whole genome shotgun (WGS) entry which is preliminary data.</text>
</comment>
<dbReference type="Pfam" id="PF00076">
    <property type="entry name" value="RRM_1"/>
    <property type="match status" value="1"/>
</dbReference>
<evidence type="ECO:0000256" key="3">
    <source>
        <dbReference type="SAM" id="MobiDB-lite"/>
    </source>
</evidence>
<dbReference type="GO" id="GO:0004674">
    <property type="term" value="F:protein serine/threonine kinase activity"/>
    <property type="evidence" value="ECO:0007669"/>
    <property type="project" value="UniProtKB-EC"/>
</dbReference>
<dbReference type="GO" id="GO:0005524">
    <property type="term" value="F:ATP binding"/>
    <property type="evidence" value="ECO:0007669"/>
    <property type="project" value="InterPro"/>
</dbReference>
<dbReference type="OrthoDB" id="10023235at2759"/>
<dbReference type="InterPro" id="IPR000719">
    <property type="entry name" value="Prot_kinase_dom"/>
</dbReference>